<accession>A0A7C3RGA1</accession>
<keyword evidence="10" id="KW-0411">Iron-sulfur</keyword>
<dbReference type="Pfam" id="PF03167">
    <property type="entry name" value="UDG"/>
    <property type="match status" value="1"/>
</dbReference>
<dbReference type="CDD" id="cd10030">
    <property type="entry name" value="UDG-F4_TTUDGA_SPO1dp_like"/>
    <property type="match status" value="1"/>
</dbReference>
<keyword evidence="8" id="KW-0378">Hydrolase</keyword>
<evidence type="ECO:0000256" key="7">
    <source>
        <dbReference type="ARBA" id="ARBA00022763"/>
    </source>
</evidence>
<evidence type="ECO:0000256" key="9">
    <source>
        <dbReference type="ARBA" id="ARBA00023004"/>
    </source>
</evidence>
<dbReference type="FunFam" id="3.40.470.10:FF:000013">
    <property type="entry name" value="Type-4 uracil-DNA glycosylase"/>
    <property type="match status" value="1"/>
</dbReference>
<keyword evidence="9" id="KW-0408">Iron</keyword>
<dbReference type="NCBIfam" id="TIGR00758">
    <property type="entry name" value="UDG_fam4"/>
    <property type="match status" value="1"/>
</dbReference>
<dbReference type="PANTHER" id="PTHR33693:SF1">
    <property type="entry name" value="TYPE-4 URACIL-DNA GLYCOSYLASE"/>
    <property type="match status" value="1"/>
</dbReference>
<evidence type="ECO:0000256" key="11">
    <source>
        <dbReference type="ARBA" id="ARBA00023204"/>
    </source>
</evidence>
<evidence type="ECO:0000256" key="8">
    <source>
        <dbReference type="ARBA" id="ARBA00022801"/>
    </source>
</evidence>
<dbReference type="NCBIfam" id="NF040953">
    <property type="entry name" value="Arch_udg"/>
    <property type="match status" value="1"/>
</dbReference>
<evidence type="ECO:0000256" key="5">
    <source>
        <dbReference type="ARBA" id="ARBA00022485"/>
    </source>
</evidence>
<dbReference type="GO" id="GO:0046872">
    <property type="term" value="F:metal ion binding"/>
    <property type="evidence" value="ECO:0007669"/>
    <property type="project" value="UniProtKB-KW"/>
</dbReference>
<evidence type="ECO:0000256" key="3">
    <source>
        <dbReference type="ARBA" id="ARBA00012030"/>
    </source>
</evidence>
<dbReference type="PANTHER" id="PTHR33693">
    <property type="entry name" value="TYPE-5 URACIL-DNA GLYCOSYLASE"/>
    <property type="match status" value="1"/>
</dbReference>
<dbReference type="EC" id="3.2.2.27" evidence="3"/>
<keyword evidence="7" id="KW-0227">DNA damage</keyword>
<proteinExistence type="inferred from homology"/>
<dbReference type="InterPro" id="IPR036895">
    <property type="entry name" value="Uracil-DNA_glycosylase-like_sf"/>
</dbReference>
<comment type="similarity">
    <text evidence="2">Belongs to the uracil-DNA glycosylase (UDG) superfamily. Type 4 (UDGa) family.</text>
</comment>
<keyword evidence="6" id="KW-0479">Metal-binding</keyword>
<sequence>MLMQEIVNEILSCKKCDLHKTKTNYVPGVGNEGAEIVFVGEAPGRDEDLQGEPFVGAAGKLLTEMLASIGLRREDVYITNILKCRPPNNRDPAPDEIEKCGDYLVRQLDVIKPNVIVCLGRFAAQFIFNLLGLQFTTISRVKGKVYEVERWGKKIGVVALYHPAAVLYKPQLREEYENDFRKIGELCKRKQPTLFDYL</sequence>
<feature type="domain" description="Uracil-DNA glycosylase-like" evidence="12">
    <location>
        <begin position="27"/>
        <end position="181"/>
    </location>
</feature>
<dbReference type="InterPro" id="IPR005122">
    <property type="entry name" value="Uracil-DNA_glycosylase-like"/>
</dbReference>
<dbReference type="EMBL" id="DTLB01000005">
    <property type="protein sequence ID" value="HFW31506.1"/>
    <property type="molecule type" value="Genomic_DNA"/>
</dbReference>
<dbReference type="InterPro" id="IPR051536">
    <property type="entry name" value="UDG_Type-4/5"/>
</dbReference>
<comment type="catalytic activity">
    <reaction evidence="1">
        <text>Hydrolyzes single-stranded DNA or mismatched double-stranded DNA and polynucleotides, releasing free uracil.</text>
        <dbReference type="EC" id="3.2.2.27"/>
    </reaction>
</comment>
<keyword evidence="5" id="KW-0004">4Fe-4S</keyword>
<dbReference type="SUPFAM" id="SSF52141">
    <property type="entry name" value="Uracil-DNA glycosylase-like"/>
    <property type="match status" value="1"/>
</dbReference>
<evidence type="ECO:0000256" key="6">
    <source>
        <dbReference type="ARBA" id="ARBA00022723"/>
    </source>
</evidence>
<evidence type="ECO:0000256" key="10">
    <source>
        <dbReference type="ARBA" id="ARBA00023014"/>
    </source>
</evidence>
<evidence type="ECO:0000256" key="1">
    <source>
        <dbReference type="ARBA" id="ARBA00001400"/>
    </source>
</evidence>
<comment type="caution">
    <text evidence="14">The sequence shown here is derived from an EMBL/GenBank/DDBJ whole genome shotgun (WGS) entry which is preliminary data.</text>
</comment>
<evidence type="ECO:0000256" key="4">
    <source>
        <dbReference type="ARBA" id="ARBA00019403"/>
    </source>
</evidence>
<dbReference type="GO" id="GO:0051539">
    <property type="term" value="F:4 iron, 4 sulfur cluster binding"/>
    <property type="evidence" value="ECO:0007669"/>
    <property type="project" value="UniProtKB-KW"/>
</dbReference>
<name>A0A7C3RGA1_ARCFL</name>
<evidence type="ECO:0000256" key="2">
    <source>
        <dbReference type="ARBA" id="ARBA00006521"/>
    </source>
</evidence>
<dbReference type="AlphaFoldDB" id="A0A7C3RGA1"/>
<gene>
    <name evidence="13" type="ORF">ENN70_04930</name>
    <name evidence="14" type="ORF">ENW66_00925</name>
</gene>
<dbReference type="Gene3D" id="3.40.470.10">
    <property type="entry name" value="Uracil-DNA glycosylase-like domain"/>
    <property type="match status" value="1"/>
</dbReference>
<evidence type="ECO:0000313" key="13">
    <source>
        <dbReference type="EMBL" id="HET21420.1"/>
    </source>
</evidence>
<dbReference type="EMBL" id="DSCQ01000065">
    <property type="protein sequence ID" value="HET21420.1"/>
    <property type="molecule type" value="Genomic_DNA"/>
</dbReference>
<evidence type="ECO:0000313" key="14">
    <source>
        <dbReference type="EMBL" id="HFW31506.1"/>
    </source>
</evidence>
<dbReference type="GO" id="GO:0004844">
    <property type="term" value="F:uracil DNA N-glycosylase activity"/>
    <property type="evidence" value="ECO:0007669"/>
    <property type="project" value="UniProtKB-EC"/>
</dbReference>
<protein>
    <recommendedName>
        <fullName evidence="4">Type-4 uracil-DNA glycosylase</fullName>
        <ecNumber evidence="3">3.2.2.27</ecNumber>
    </recommendedName>
</protein>
<evidence type="ECO:0000259" key="12">
    <source>
        <dbReference type="SMART" id="SM00986"/>
    </source>
</evidence>
<dbReference type="InterPro" id="IPR005273">
    <property type="entry name" value="Ura-DNA_glyco_family4"/>
</dbReference>
<reference evidence="14" key="1">
    <citation type="journal article" date="2020" name="mSystems">
        <title>Genome- and Community-Level Interaction Insights into Carbon Utilization and Element Cycling Functions of Hydrothermarchaeota in Hydrothermal Sediment.</title>
        <authorList>
            <person name="Zhou Z."/>
            <person name="Liu Y."/>
            <person name="Xu W."/>
            <person name="Pan J."/>
            <person name="Luo Z.H."/>
            <person name="Li M."/>
        </authorList>
    </citation>
    <scope>NUCLEOTIDE SEQUENCE [LARGE SCALE GENOMIC DNA]</scope>
    <source>
        <strain evidence="13">SpSt-12</strain>
        <strain evidence="14">SpSt-87</strain>
    </source>
</reference>
<keyword evidence="11" id="KW-0234">DNA repair</keyword>
<organism evidence="14">
    <name type="scientific">Archaeoglobus fulgidus</name>
    <dbReference type="NCBI Taxonomy" id="2234"/>
    <lineage>
        <taxon>Archaea</taxon>
        <taxon>Methanobacteriati</taxon>
        <taxon>Methanobacteriota</taxon>
        <taxon>Archaeoglobi</taxon>
        <taxon>Archaeoglobales</taxon>
        <taxon>Archaeoglobaceae</taxon>
        <taxon>Archaeoglobus</taxon>
    </lineage>
</organism>
<dbReference type="SMART" id="SM00986">
    <property type="entry name" value="UDG"/>
    <property type="match status" value="1"/>
</dbReference>
<dbReference type="GO" id="GO:0006281">
    <property type="term" value="P:DNA repair"/>
    <property type="evidence" value="ECO:0007669"/>
    <property type="project" value="UniProtKB-KW"/>
</dbReference>
<dbReference type="InterPro" id="IPR053423">
    <property type="entry name" value="Type-4_UDG"/>
</dbReference>
<dbReference type="SMART" id="SM00987">
    <property type="entry name" value="UreE_C"/>
    <property type="match status" value="1"/>
</dbReference>